<protein>
    <recommendedName>
        <fullName evidence="1">non-specific serine/threonine protein kinase</fullName>
        <ecNumber evidence="1">2.7.11.1</ecNumber>
    </recommendedName>
</protein>
<evidence type="ECO:0000313" key="6">
    <source>
        <dbReference type="Proteomes" id="UP000766486"/>
    </source>
</evidence>
<dbReference type="SUPFAM" id="SSF56112">
    <property type="entry name" value="Protein kinase-like (PK-like)"/>
    <property type="match status" value="1"/>
</dbReference>
<evidence type="ECO:0000313" key="5">
    <source>
        <dbReference type="EMBL" id="VUC29143.1"/>
    </source>
</evidence>
<organism evidence="5 6">
    <name type="scientific">Bionectria ochroleuca</name>
    <name type="common">Gliocladium roseum</name>
    <dbReference type="NCBI Taxonomy" id="29856"/>
    <lineage>
        <taxon>Eukaryota</taxon>
        <taxon>Fungi</taxon>
        <taxon>Dikarya</taxon>
        <taxon>Ascomycota</taxon>
        <taxon>Pezizomycotina</taxon>
        <taxon>Sordariomycetes</taxon>
        <taxon>Hypocreomycetidae</taxon>
        <taxon>Hypocreales</taxon>
        <taxon>Bionectriaceae</taxon>
        <taxon>Clonostachys</taxon>
    </lineage>
</organism>
<dbReference type="PROSITE" id="PS00109">
    <property type="entry name" value="PROTEIN_KINASE_TYR"/>
    <property type="match status" value="1"/>
</dbReference>
<dbReference type="InterPro" id="IPR011009">
    <property type="entry name" value="Kinase-like_dom_sf"/>
</dbReference>
<evidence type="ECO:0000256" key="3">
    <source>
        <dbReference type="ARBA" id="ARBA00048679"/>
    </source>
</evidence>
<dbReference type="CDD" id="cd05120">
    <property type="entry name" value="APH_ChoK_like"/>
    <property type="match status" value="1"/>
</dbReference>
<comment type="catalytic activity">
    <reaction evidence="2">
        <text>L-threonyl-[protein] + ATP = O-phospho-L-threonyl-[protein] + ADP + H(+)</text>
        <dbReference type="Rhea" id="RHEA:46608"/>
        <dbReference type="Rhea" id="RHEA-COMP:11060"/>
        <dbReference type="Rhea" id="RHEA-COMP:11605"/>
        <dbReference type="ChEBI" id="CHEBI:15378"/>
        <dbReference type="ChEBI" id="CHEBI:30013"/>
        <dbReference type="ChEBI" id="CHEBI:30616"/>
        <dbReference type="ChEBI" id="CHEBI:61977"/>
        <dbReference type="ChEBI" id="CHEBI:456216"/>
        <dbReference type="EC" id="2.7.11.1"/>
    </reaction>
</comment>
<dbReference type="InterPro" id="IPR008266">
    <property type="entry name" value="Tyr_kinase_AS"/>
</dbReference>
<reference evidence="5 6" key="1">
    <citation type="submission" date="2019-06" db="EMBL/GenBank/DDBJ databases">
        <authorList>
            <person name="Broberg M."/>
        </authorList>
    </citation>
    <scope>NUCLEOTIDE SEQUENCE [LARGE SCALE GENOMIC DNA]</scope>
</reference>
<dbReference type="InterPro" id="IPR051678">
    <property type="entry name" value="AGP_Transferase"/>
</dbReference>
<evidence type="ECO:0000259" key="4">
    <source>
        <dbReference type="Pfam" id="PF01636"/>
    </source>
</evidence>
<evidence type="ECO:0000256" key="2">
    <source>
        <dbReference type="ARBA" id="ARBA00047899"/>
    </source>
</evidence>
<evidence type="ECO:0000256" key="1">
    <source>
        <dbReference type="ARBA" id="ARBA00012513"/>
    </source>
</evidence>
<comment type="catalytic activity">
    <reaction evidence="3">
        <text>L-seryl-[protein] + ATP = O-phospho-L-seryl-[protein] + ADP + H(+)</text>
        <dbReference type="Rhea" id="RHEA:17989"/>
        <dbReference type="Rhea" id="RHEA-COMP:9863"/>
        <dbReference type="Rhea" id="RHEA-COMP:11604"/>
        <dbReference type="ChEBI" id="CHEBI:15378"/>
        <dbReference type="ChEBI" id="CHEBI:29999"/>
        <dbReference type="ChEBI" id="CHEBI:30616"/>
        <dbReference type="ChEBI" id="CHEBI:83421"/>
        <dbReference type="ChEBI" id="CHEBI:456216"/>
        <dbReference type="EC" id="2.7.11.1"/>
    </reaction>
</comment>
<dbReference type="PANTHER" id="PTHR21310">
    <property type="entry name" value="AMINOGLYCOSIDE PHOSPHOTRANSFERASE-RELATED-RELATED"/>
    <property type="match status" value="1"/>
</dbReference>
<dbReference type="Proteomes" id="UP000766486">
    <property type="component" value="Unassembled WGS sequence"/>
</dbReference>
<comment type="caution">
    <text evidence="5">The sequence shown here is derived from an EMBL/GenBank/DDBJ whole genome shotgun (WGS) entry which is preliminary data.</text>
</comment>
<sequence length="300" mass="34893">MGLFIGTIFPTRWRLWLGRQLFAHIDEKVTRISWHRIVKGHCDPPEVEAMQYIASNINIPIPKLYGTHIHDGKLYIEMEYIPGETLENAWKSLSSGQHIAIAADIRHYISVLRALQPPTDLVSSAFQNPASDFRIGYRFLGPVPVSEFHSIIRGHLHRDDWHLIGKEMEVVHTSNYKICFTHADLAPRNIMVRNGRVVSIIDWACSGWFPEYWEFTRAHYFFLNKDWRDTIRLALPCYETELKSEQSLWRMIPEPGNKTFTSVPRFDKPGSNPSDAWLDSREGRHLDDLWSLRSVQGRIT</sequence>
<dbReference type="PANTHER" id="PTHR21310:SF54">
    <property type="entry name" value="AMINOGLYCOSIDE PHOSPHOTRANSFERASE DOMAIN-CONTAINING PROTEIN"/>
    <property type="match status" value="1"/>
</dbReference>
<gene>
    <name evidence="5" type="ORF">CLO192961_LOCUS252196</name>
</gene>
<feature type="domain" description="Aminoglycoside phosphotransferase" evidence="4">
    <location>
        <begin position="45"/>
        <end position="229"/>
    </location>
</feature>
<accession>A0ABY6UGG7</accession>
<proteinExistence type="predicted"/>
<dbReference type="Pfam" id="PF01636">
    <property type="entry name" value="APH"/>
    <property type="match status" value="1"/>
</dbReference>
<dbReference type="EC" id="2.7.11.1" evidence="1"/>
<dbReference type="InterPro" id="IPR002575">
    <property type="entry name" value="Aminoglycoside_PTrfase"/>
</dbReference>
<name>A0ABY6UGG7_BIOOC</name>
<keyword evidence="6" id="KW-1185">Reference proteome</keyword>
<dbReference type="EMBL" id="CABFNS010000798">
    <property type="protein sequence ID" value="VUC29143.1"/>
    <property type="molecule type" value="Genomic_DNA"/>
</dbReference>
<dbReference type="Gene3D" id="1.10.510.10">
    <property type="entry name" value="Transferase(Phosphotransferase) domain 1"/>
    <property type="match status" value="1"/>
</dbReference>